<dbReference type="EMBL" id="BSNN01000002">
    <property type="protein sequence ID" value="GLQ34133.1"/>
    <property type="molecule type" value="Genomic_DNA"/>
</dbReference>
<keyword evidence="1" id="KW-1133">Transmembrane helix</keyword>
<keyword evidence="2" id="KW-0378">Hydrolase</keyword>
<dbReference type="InterPro" id="IPR011969">
    <property type="entry name" value="Clan_AA_Asp_peptidase_C"/>
</dbReference>
<reference evidence="3" key="1">
    <citation type="journal article" date="2019" name="Int. J. Syst. Evol. Microbiol.">
        <title>The Global Catalogue of Microorganisms (GCM) 10K type strain sequencing project: providing services to taxonomists for standard genome sequencing and annotation.</title>
        <authorList>
            <consortium name="The Broad Institute Genomics Platform"/>
            <consortium name="The Broad Institute Genome Sequencing Center for Infectious Disease"/>
            <person name="Wu L."/>
            <person name="Ma J."/>
        </authorList>
    </citation>
    <scope>NUCLEOTIDE SEQUENCE [LARGE SCALE GENOMIC DNA]</scope>
    <source>
        <strain evidence="3">NBRC 110140</strain>
    </source>
</reference>
<evidence type="ECO:0000313" key="2">
    <source>
        <dbReference type="EMBL" id="GLQ34133.1"/>
    </source>
</evidence>
<comment type="caution">
    <text evidence="2">The sequence shown here is derived from an EMBL/GenBank/DDBJ whole genome shotgun (WGS) entry which is preliminary data.</text>
</comment>
<dbReference type="Pfam" id="PF13975">
    <property type="entry name" value="gag-asp_proteas"/>
    <property type="match status" value="1"/>
</dbReference>
<organism evidence="2 3">
    <name type="scientific">Amylibacter marinus</name>
    <dbReference type="NCBI Taxonomy" id="1475483"/>
    <lineage>
        <taxon>Bacteria</taxon>
        <taxon>Pseudomonadati</taxon>
        <taxon>Pseudomonadota</taxon>
        <taxon>Alphaproteobacteria</taxon>
        <taxon>Rhodobacterales</taxon>
        <taxon>Paracoccaceae</taxon>
        <taxon>Amylibacter</taxon>
    </lineage>
</organism>
<dbReference type="RefSeq" id="WP_284375725.1">
    <property type="nucleotide sequence ID" value="NZ_BSNN01000002.1"/>
</dbReference>
<dbReference type="InterPro" id="IPR021109">
    <property type="entry name" value="Peptidase_aspartic_dom_sf"/>
</dbReference>
<keyword evidence="3" id="KW-1185">Reference proteome</keyword>
<evidence type="ECO:0000256" key="1">
    <source>
        <dbReference type="SAM" id="Phobius"/>
    </source>
</evidence>
<feature type="transmembrane region" description="Helical" evidence="1">
    <location>
        <begin position="6"/>
        <end position="26"/>
    </location>
</feature>
<dbReference type="Gene3D" id="2.40.70.10">
    <property type="entry name" value="Acid Proteases"/>
    <property type="match status" value="1"/>
</dbReference>
<dbReference type="CDD" id="cd05483">
    <property type="entry name" value="retropepsin_like_bacteria"/>
    <property type="match status" value="1"/>
</dbReference>
<sequence length="194" mass="21806">MTGTDVAYFTYLLLFLAFIGVSYLASTRSRLGQSVQQMAIWCLIFFGFIAVYGMREALNEQLFPEKTIVEKMDGSYVFQREEDGHFYATLLVNNVPVKFAVDTGATTVVLNRDDARRVGIDPDTLNYSQTAYTANGRIGSAPVVLHDVRIGQTAHSHLRASVNQGDLHTSLMGMEYINRFSEFRIVKDLLYLTP</sequence>
<proteinExistence type="predicted"/>
<dbReference type="GO" id="GO:0008233">
    <property type="term" value="F:peptidase activity"/>
    <property type="evidence" value="ECO:0007669"/>
    <property type="project" value="UniProtKB-KW"/>
</dbReference>
<dbReference type="SUPFAM" id="SSF50630">
    <property type="entry name" value="Acid proteases"/>
    <property type="match status" value="1"/>
</dbReference>
<accession>A0ABQ5VRT8</accession>
<dbReference type="InterPro" id="IPR034122">
    <property type="entry name" value="Retropepsin-like_bacterial"/>
</dbReference>
<protein>
    <submittedName>
        <fullName evidence="2">Aspartyl protease</fullName>
    </submittedName>
</protein>
<keyword evidence="1" id="KW-0812">Transmembrane</keyword>
<gene>
    <name evidence="2" type="ORF">GCM10007939_04160</name>
</gene>
<feature type="transmembrane region" description="Helical" evidence="1">
    <location>
        <begin position="38"/>
        <end position="54"/>
    </location>
</feature>
<keyword evidence="2" id="KW-0645">Protease</keyword>
<name>A0ABQ5VRT8_9RHOB</name>
<evidence type="ECO:0000313" key="3">
    <source>
        <dbReference type="Proteomes" id="UP001156694"/>
    </source>
</evidence>
<dbReference type="Proteomes" id="UP001156694">
    <property type="component" value="Unassembled WGS sequence"/>
</dbReference>
<dbReference type="GO" id="GO:0006508">
    <property type="term" value="P:proteolysis"/>
    <property type="evidence" value="ECO:0007669"/>
    <property type="project" value="UniProtKB-KW"/>
</dbReference>
<dbReference type="NCBIfam" id="TIGR02281">
    <property type="entry name" value="clan_AA_DTGA"/>
    <property type="match status" value="1"/>
</dbReference>
<keyword evidence="1" id="KW-0472">Membrane</keyword>